<dbReference type="InterPro" id="IPR001849">
    <property type="entry name" value="PH_domain"/>
</dbReference>
<dbReference type="OrthoDB" id="5593352at2759"/>
<dbReference type="OMA" id="WAAHTGK"/>
<dbReference type="SMART" id="SM00233">
    <property type="entry name" value="PH"/>
    <property type="match status" value="1"/>
</dbReference>
<feature type="compositionally biased region" description="Acidic residues" evidence="1">
    <location>
        <begin position="542"/>
        <end position="554"/>
    </location>
</feature>
<dbReference type="AlphaFoldDB" id="A0A1D9Q3T6"/>
<feature type="region of interest" description="Disordered" evidence="1">
    <location>
        <begin position="402"/>
        <end position="584"/>
    </location>
</feature>
<dbReference type="Pfam" id="PF15406">
    <property type="entry name" value="PH_6"/>
    <property type="match status" value="1"/>
</dbReference>
<evidence type="ECO:0000313" key="3">
    <source>
        <dbReference type="EMBL" id="APA09614.1"/>
    </source>
</evidence>
<dbReference type="RefSeq" id="XP_001593305.1">
    <property type="nucleotide sequence ID" value="XM_001593255.1"/>
</dbReference>
<evidence type="ECO:0000256" key="1">
    <source>
        <dbReference type="SAM" id="MobiDB-lite"/>
    </source>
</evidence>
<dbReference type="Gene3D" id="2.30.29.30">
    <property type="entry name" value="Pleckstrin-homology domain (PH domain)/Phosphotyrosine-binding domain (PTB)"/>
    <property type="match status" value="1"/>
</dbReference>
<organism evidence="3 4">
    <name type="scientific">Sclerotinia sclerotiorum (strain ATCC 18683 / 1980 / Ss-1)</name>
    <name type="common">White mold</name>
    <name type="synonym">Whetzelinia sclerotiorum</name>
    <dbReference type="NCBI Taxonomy" id="665079"/>
    <lineage>
        <taxon>Eukaryota</taxon>
        <taxon>Fungi</taxon>
        <taxon>Dikarya</taxon>
        <taxon>Ascomycota</taxon>
        <taxon>Pezizomycotina</taxon>
        <taxon>Leotiomycetes</taxon>
        <taxon>Helotiales</taxon>
        <taxon>Sclerotiniaceae</taxon>
        <taxon>Sclerotinia</taxon>
    </lineage>
</organism>
<feature type="region of interest" description="Disordered" evidence="1">
    <location>
        <begin position="233"/>
        <end position="350"/>
    </location>
</feature>
<dbReference type="KEGG" id="ssl:SS1G_06227"/>
<accession>A0A1D9Q3T6</accession>
<dbReference type="PANTHER" id="PTHR42073:SF1">
    <property type="entry name" value="MEIOTIC EXPRESSION UP-REGULATED PROTEIN 6"/>
    <property type="match status" value="1"/>
</dbReference>
<feature type="compositionally biased region" description="Low complexity" evidence="1">
    <location>
        <begin position="340"/>
        <end position="350"/>
    </location>
</feature>
<dbReference type="InterPro" id="IPR039483">
    <property type="entry name" value="Meu6_PH_dom"/>
</dbReference>
<dbReference type="VEuPathDB" id="FungiDB:sscle_05g043840"/>
<dbReference type="InterPro" id="IPR039712">
    <property type="entry name" value="Meu6"/>
</dbReference>
<evidence type="ECO:0000313" key="4">
    <source>
        <dbReference type="Proteomes" id="UP000177798"/>
    </source>
</evidence>
<feature type="compositionally biased region" description="Basic and acidic residues" evidence="1">
    <location>
        <begin position="318"/>
        <end position="331"/>
    </location>
</feature>
<feature type="domain" description="PH" evidence="2">
    <location>
        <begin position="78"/>
        <end position="206"/>
    </location>
</feature>
<dbReference type="SUPFAM" id="SSF50729">
    <property type="entry name" value="PH domain-like"/>
    <property type="match status" value="1"/>
</dbReference>
<dbReference type="Proteomes" id="UP000177798">
    <property type="component" value="Chromosome 5"/>
</dbReference>
<evidence type="ECO:0000259" key="2">
    <source>
        <dbReference type="SMART" id="SM00233"/>
    </source>
</evidence>
<dbReference type="InterPro" id="IPR011993">
    <property type="entry name" value="PH-like_dom_sf"/>
</dbReference>
<dbReference type="EMBL" id="CP017818">
    <property type="protein sequence ID" value="APA09614.1"/>
    <property type="molecule type" value="Genomic_DNA"/>
</dbReference>
<feature type="compositionally biased region" description="Basic and acidic residues" evidence="1">
    <location>
        <begin position="521"/>
        <end position="541"/>
    </location>
</feature>
<gene>
    <name evidence="3" type="ORF">sscle_05g043840</name>
</gene>
<feature type="compositionally biased region" description="Low complexity" evidence="1">
    <location>
        <begin position="13"/>
        <end position="33"/>
    </location>
</feature>
<feature type="compositionally biased region" description="Basic and acidic residues" evidence="1">
    <location>
        <begin position="236"/>
        <end position="294"/>
    </location>
</feature>
<name>A0A1D9Q3T6_SCLS1</name>
<protein>
    <recommendedName>
        <fullName evidence="2">PH domain-containing protein</fullName>
    </recommendedName>
</protein>
<sequence length="584" mass="62050">MSEVQKPTVEEQVVAPAPETTIPPTTTEAPVVEPVEEPKVEEPVAATEPAVETPAVVVEEPTAEATTEAAPVAKEVTPVEEGVLGYKGPGLLKSFIFQKKHFWFGSEPVEHKNLSSYLRGEKPDVANHNAAWSSHTGNGLLFFSKKASDKASPAGILNLSEASDVSEDGTVDFFFSIHGHKHTFQAANVAERDNWVATLKTKIAEAKEISESVKESETYKTSIAALAKPFSGAATPKKEAKEEKKEEKAEAKAEKKEEKAEAKEEQKEENAEAKAEAKEEKKEEKAELKAEKKDRKSRSASRKGDKRTSIFGALPGFGKKEEKTEAPKDEVVASPSTEEPVVASDASPAPVVDAPVATEALATTEEAAIAPAVEEPVAAAAPVEKPVEKPVPTKRNSIFGTLQSRFSNKKPEPEAVSPVVAAKDEEPVSENAPVIPAVDTTEPLATNADASAPAETTEVPTINGETPKAAETPMTKADKRKSSLPWLSKKDKSAATSDEETEKPKSPFAKLRATVKSKSSPKTDKTAEKPLEPTVEAKAEDKIDEEAVATEAEAEAAPAATEPVVSEPVVAAPTSTTPQVSATA</sequence>
<proteinExistence type="predicted"/>
<feature type="region of interest" description="Disordered" evidence="1">
    <location>
        <begin position="1"/>
        <end position="49"/>
    </location>
</feature>
<feature type="compositionally biased region" description="Low complexity" evidence="1">
    <location>
        <begin position="555"/>
        <end position="575"/>
    </location>
</feature>
<dbReference type="PANTHER" id="PTHR42073">
    <property type="entry name" value="MEIOTIC EXPRESSION UP-REGULATED PROTEIN 6"/>
    <property type="match status" value="1"/>
</dbReference>
<reference evidence="4" key="1">
    <citation type="journal article" date="2017" name="Genome Biol. Evol.">
        <title>The complete genome sequence of the phytopathogenic fungus Sclerotinia sclerotiorum reveals insights into the genome architecture of broad host range pathogens.</title>
        <authorList>
            <person name="Derbyshire M."/>
            <person name="Denton-Giles M."/>
            <person name="Hegedus D."/>
            <person name="Seifbarghy S."/>
            <person name="Rollins J."/>
            <person name="van Kan J."/>
            <person name="Seidl M.F."/>
            <person name="Faino L."/>
            <person name="Mbengue M."/>
            <person name="Navaud O."/>
            <person name="Raffaele S."/>
            <person name="Hammond-Kosack K."/>
            <person name="Heard S."/>
            <person name="Oliver R."/>
        </authorList>
    </citation>
    <scope>NUCLEOTIDE SEQUENCE [LARGE SCALE GENOMIC DNA]</scope>
    <source>
        <strain evidence="4">ATCC 18683 / 1980 / Ss-1</strain>
    </source>
</reference>